<keyword evidence="4 9" id="KW-0805">Transcription regulation</keyword>
<keyword evidence="5 9" id="KW-0010">Activator</keyword>
<dbReference type="Pfam" id="PF09606">
    <property type="entry name" value="Med15_N"/>
    <property type="match status" value="1"/>
</dbReference>
<comment type="caution">
    <text evidence="12">The sequence shown here is derived from an EMBL/GenBank/DDBJ whole genome shotgun (WGS) entry which is preliminary data.</text>
</comment>
<comment type="subcellular location">
    <subcellularLocation>
        <location evidence="1 9">Nucleus</location>
    </subcellularLocation>
</comment>
<comment type="subunit">
    <text evidence="9">Component of the Mediator complex.</text>
</comment>
<dbReference type="InterPro" id="IPR019087">
    <property type="entry name" value="Med15_N"/>
</dbReference>
<dbReference type="AlphaFoldDB" id="A0A8J2PSX2"/>
<dbReference type="InterPro" id="IPR036529">
    <property type="entry name" value="KIX_dom_sf"/>
</dbReference>
<dbReference type="EMBL" id="CAKAEH010001293">
    <property type="protein sequence ID" value="CAG9534193.1"/>
    <property type="molecule type" value="Genomic_DNA"/>
</dbReference>
<dbReference type="FunFam" id="1.10.246.20:FF:000006">
    <property type="entry name" value="Mediator of RNA polymerase II transcription subunit 15"/>
    <property type="match status" value="1"/>
</dbReference>
<evidence type="ECO:0000256" key="5">
    <source>
        <dbReference type="ARBA" id="ARBA00023159"/>
    </source>
</evidence>
<evidence type="ECO:0000256" key="2">
    <source>
        <dbReference type="ARBA" id="ARBA00009807"/>
    </source>
</evidence>
<evidence type="ECO:0000256" key="8">
    <source>
        <dbReference type="ARBA" id="ARBA00032016"/>
    </source>
</evidence>
<evidence type="ECO:0000256" key="4">
    <source>
        <dbReference type="ARBA" id="ARBA00023015"/>
    </source>
</evidence>
<keyword evidence="13" id="KW-1185">Reference proteome</keyword>
<dbReference type="GO" id="GO:0003712">
    <property type="term" value="F:transcription coregulator activity"/>
    <property type="evidence" value="ECO:0007669"/>
    <property type="project" value="InterPro"/>
</dbReference>
<accession>A0A8J2PSX2</accession>
<comment type="similarity">
    <text evidence="2 9">Belongs to the Mediator complex subunit 15 family.</text>
</comment>
<feature type="region of interest" description="Disordered" evidence="10">
    <location>
        <begin position="255"/>
        <end position="311"/>
    </location>
</feature>
<dbReference type="GO" id="GO:0006355">
    <property type="term" value="P:regulation of DNA-templated transcription"/>
    <property type="evidence" value="ECO:0007669"/>
    <property type="project" value="InterPro"/>
</dbReference>
<feature type="domain" description="Mediator of RNA polymerase II transcription subunit 15 N-terminal" evidence="11">
    <location>
        <begin position="3"/>
        <end position="76"/>
    </location>
</feature>
<organism evidence="12 13">
    <name type="scientific">Cercopithifilaria johnstoni</name>
    <dbReference type="NCBI Taxonomy" id="2874296"/>
    <lineage>
        <taxon>Eukaryota</taxon>
        <taxon>Metazoa</taxon>
        <taxon>Ecdysozoa</taxon>
        <taxon>Nematoda</taxon>
        <taxon>Chromadorea</taxon>
        <taxon>Rhabditida</taxon>
        <taxon>Spirurina</taxon>
        <taxon>Spiruromorpha</taxon>
        <taxon>Filarioidea</taxon>
        <taxon>Onchocercidae</taxon>
        <taxon>Cercopithifilaria</taxon>
    </lineage>
</organism>
<reference evidence="12" key="1">
    <citation type="submission" date="2021-09" db="EMBL/GenBank/DDBJ databases">
        <authorList>
            <consortium name="Pathogen Informatics"/>
        </authorList>
    </citation>
    <scope>NUCLEOTIDE SEQUENCE</scope>
</reference>
<evidence type="ECO:0000256" key="10">
    <source>
        <dbReference type="SAM" id="MobiDB-lite"/>
    </source>
</evidence>
<dbReference type="OrthoDB" id="10055322at2759"/>
<comment type="function">
    <text evidence="9">Component of the Mediator complex, a coactivator involved in the regulated transcription of nearly all RNA polymerase II-dependent genes. Mediator functions as a bridge to convey information from gene-specific regulatory proteins to the basal RNA polymerase II transcription machinery. Mediator is recruited to promoters by direct interactions with regulatory proteins and serves as a scaffold for the assembly of a functional preinitiation complex with RNA polymerase II and the general transcription factors.</text>
</comment>
<protein>
    <recommendedName>
        <fullName evidence="3 9">Mediator of RNA polymerase II transcription subunit 15</fullName>
    </recommendedName>
    <alternativeName>
        <fullName evidence="8 9">Mediator complex subunit 15</fullName>
    </alternativeName>
</protein>
<evidence type="ECO:0000259" key="11">
    <source>
        <dbReference type="Pfam" id="PF09606"/>
    </source>
</evidence>
<feature type="region of interest" description="Disordered" evidence="10">
    <location>
        <begin position="122"/>
        <end position="220"/>
    </location>
</feature>
<feature type="compositionally biased region" description="Low complexity" evidence="10">
    <location>
        <begin position="263"/>
        <end position="280"/>
    </location>
</feature>
<gene>
    <name evidence="9" type="primary">MED15</name>
    <name evidence="12" type="ORF">CJOHNSTONI_LOCUS4352</name>
</gene>
<proteinExistence type="inferred from homology"/>
<evidence type="ECO:0000256" key="9">
    <source>
        <dbReference type="RuleBase" id="RU364148"/>
    </source>
</evidence>
<name>A0A8J2PSX2_9BILA</name>
<dbReference type="GO" id="GO:0005634">
    <property type="term" value="C:nucleus"/>
    <property type="evidence" value="ECO:0007669"/>
    <property type="project" value="UniProtKB-SubCell"/>
</dbReference>
<evidence type="ECO:0000256" key="7">
    <source>
        <dbReference type="ARBA" id="ARBA00023242"/>
    </source>
</evidence>
<evidence type="ECO:0000313" key="12">
    <source>
        <dbReference type="EMBL" id="CAG9534193.1"/>
    </source>
</evidence>
<feature type="compositionally biased region" description="Low complexity" evidence="10">
    <location>
        <begin position="144"/>
        <end position="156"/>
    </location>
</feature>
<dbReference type="Proteomes" id="UP000746747">
    <property type="component" value="Unassembled WGS sequence"/>
</dbReference>
<evidence type="ECO:0000256" key="3">
    <source>
        <dbReference type="ARBA" id="ARBA00019613"/>
    </source>
</evidence>
<sequence>MGDDDWPSQRFRDHVINRLEPELARNRQNSPNLPVPGDARQVEEYVFNKCVSKDEYMRTIAKVINAINCNSKSATVPSVFQPSRIHPASQNYRTAGLGVPPDPQPTHQQQRQKVMDRYHAPFVQPPPMIQSQQSSPSALSGGNMQPSQSSMQQHSPLTHPVVPQQTPYNMLSPVPSVPGSHSTSPNHHMYSRVKTESKSGSNDGTSAAEVPISESMSTRVWKREVAPSSNYYSAGPYGATDSSQYIERTHSSASFMPRETPISPSQQNASPHHQQHHQPSVLENLINSPHYGSPTPSSRHLDGSDNQNVADLPFGNAIQQNEEVRYSEYMTMDKKIPKSGMPGFIRQFSIL</sequence>
<keyword evidence="7 9" id="KW-0539">Nucleus</keyword>
<feature type="compositionally biased region" description="Polar residues" evidence="10">
    <location>
        <begin position="294"/>
        <end position="309"/>
    </location>
</feature>
<evidence type="ECO:0000256" key="6">
    <source>
        <dbReference type="ARBA" id="ARBA00023163"/>
    </source>
</evidence>
<evidence type="ECO:0000313" key="13">
    <source>
        <dbReference type="Proteomes" id="UP000746747"/>
    </source>
</evidence>
<evidence type="ECO:0000256" key="1">
    <source>
        <dbReference type="ARBA" id="ARBA00004123"/>
    </source>
</evidence>
<keyword evidence="6 9" id="KW-0804">Transcription</keyword>
<dbReference type="Gene3D" id="1.10.246.20">
    <property type="entry name" value="Coactivator CBP, KIX domain"/>
    <property type="match status" value="1"/>
</dbReference>